<dbReference type="AlphaFoldDB" id="A0A1H4S0A3"/>
<proteinExistence type="predicted"/>
<evidence type="ECO:0000313" key="2">
    <source>
        <dbReference type="Proteomes" id="UP000183407"/>
    </source>
</evidence>
<dbReference type="EMBL" id="FNTL01000004">
    <property type="protein sequence ID" value="SEC37590.1"/>
    <property type="molecule type" value="Genomic_DNA"/>
</dbReference>
<evidence type="ECO:0000313" key="1">
    <source>
        <dbReference type="EMBL" id="SEC37590.1"/>
    </source>
</evidence>
<dbReference type="RefSeq" id="WP_073364995.1">
    <property type="nucleotide sequence ID" value="NZ_FNTL01000004.1"/>
</dbReference>
<organism evidence="1 2">
    <name type="scientific">Rhodococcus jostii</name>
    <dbReference type="NCBI Taxonomy" id="132919"/>
    <lineage>
        <taxon>Bacteria</taxon>
        <taxon>Bacillati</taxon>
        <taxon>Actinomycetota</taxon>
        <taxon>Actinomycetes</taxon>
        <taxon>Mycobacteriales</taxon>
        <taxon>Nocardiaceae</taxon>
        <taxon>Rhodococcus</taxon>
    </lineage>
</organism>
<protein>
    <submittedName>
        <fullName evidence="1">Uncharacterized protein</fullName>
    </submittedName>
</protein>
<gene>
    <name evidence="1" type="ORF">SAMN04490220_1474</name>
</gene>
<accession>A0A1H4S0A3</accession>
<dbReference type="OrthoDB" id="9808866at2"/>
<name>A0A1H4S0A3_RHOJO</name>
<dbReference type="Proteomes" id="UP000183407">
    <property type="component" value="Unassembled WGS sequence"/>
</dbReference>
<sequence length="96" mass="10680">MTSHLHIITDHEEIRRWTQAHHGAPARTAGTAARSGALHIDLVGVRAAELEHISWQEWFTAFDEQGLALCYPDPHIHGGTSAWFELVPRGDPRVAP</sequence>
<reference evidence="2" key="1">
    <citation type="submission" date="2016-10" db="EMBL/GenBank/DDBJ databases">
        <authorList>
            <person name="Varghese N."/>
        </authorList>
    </citation>
    <scope>NUCLEOTIDE SEQUENCE [LARGE SCALE GENOMIC DNA]</scope>
    <source>
        <strain evidence="2">DSM 44719</strain>
    </source>
</reference>